<proteinExistence type="predicted"/>
<accession>A0ABT6FNG9</accession>
<dbReference type="Proteomes" id="UP001153642">
    <property type="component" value="Unassembled WGS sequence"/>
</dbReference>
<comment type="caution">
    <text evidence="2">The sequence shown here is derived from an EMBL/GenBank/DDBJ whole genome shotgun (WGS) entry which is preliminary data.</text>
</comment>
<protein>
    <recommendedName>
        <fullName evidence="4">Integrase</fullName>
    </recommendedName>
</protein>
<evidence type="ECO:0008006" key="4">
    <source>
        <dbReference type="Google" id="ProtNLM"/>
    </source>
</evidence>
<name>A0ABT6FNG9_9FLAO</name>
<dbReference type="EMBL" id="JAPMUA010000001">
    <property type="protein sequence ID" value="MDG3584810.1"/>
    <property type="molecule type" value="Genomic_DNA"/>
</dbReference>
<dbReference type="RefSeq" id="WP_277898567.1">
    <property type="nucleotide sequence ID" value="NZ_JAPMUA010000001.1"/>
</dbReference>
<evidence type="ECO:0000256" key="1">
    <source>
        <dbReference type="SAM" id="MobiDB-lite"/>
    </source>
</evidence>
<reference evidence="2" key="1">
    <citation type="submission" date="2022-11" db="EMBL/GenBank/DDBJ databases">
        <title>High-quality draft genome sequence of Galbibacter sp. strain CMA-7.</title>
        <authorList>
            <person name="Wei L."/>
            <person name="Dong C."/>
            <person name="Shao Z."/>
        </authorList>
    </citation>
    <scope>NUCLEOTIDE SEQUENCE</scope>
    <source>
        <strain evidence="2">CMA-7</strain>
    </source>
</reference>
<evidence type="ECO:0000313" key="2">
    <source>
        <dbReference type="EMBL" id="MDG3584810.1"/>
    </source>
</evidence>
<keyword evidence="3" id="KW-1185">Reference proteome</keyword>
<gene>
    <name evidence="2" type="ORF">OSR52_02935</name>
</gene>
<evidence type="ECO:0000313" key="3">
    <source>
        <dbReference type="Proteomes" id="UP001153642"/>
    </source>
</evidence>
<organism evidence="2 3">
    <name type="scientific">Galbibacter pacificus</name>
    <dbReference type="NCBI Taxonomy" id="2996052"/>
    <lineage>
        <taxon>Bacteria</taxon>
        <taxon>Pseudomonadati</taxon>
        <taxon>Bacteroidota</taxon>
        <taxon>Flavobacteriia</taxon>
        <taxon>Flavobacteriales</taxon>
        <taxon>Flavobacteriaceae</taxon>
        <taxon>Galbibacter</taxon>
    </lineage>
</organism>
<sequence>MKLRKEEKADRRDKISASEKRSIEKGIEDADNKKLTSHSKVRGIYEKWL</sequence>
<feature type="region of interest" description="Disordered" evidence="1">
    <location>
        <begin position="1"/>
        <end position="33"/>
    </location>
</feature>